<evidence type="ECO:0000313" key="4">
    <source>
        <dbReference type="Proteomes" id="UP001175271"/>
    </source>
</evidence>
<reference evidence="3" key="1">
    <citation type="submission" date="2023-06" db="EMBL/GenBank/DDBJ databases">
        <title>Genomic analysis of the entomopathogenic nematode Steinernema hermaphroditum.</title>
        <authorList>
            <person name="Schwarz E.M."/>
            <person name="Heppert J.K."/>
            <person name="Baniya A."/>
            <person name="Schwartz H.T."/>
            <person name="Tan C.-H."/>
            <person name="Antoshechkin I."/>
            <person name="Sternberg P.W."/>
            <person name="Goodrich-Blair H."/>
            <person name="Dillman A.R."/>
        </authorList>
    </citation>
    <scope>NUCLEOTIDE SEQUENCE</scope>
    <source>
        <strain evidence="3">PS9179</strain>
        <tissue evidence="3">Whole animal</tissue>
    </source>
</reference>
<evidence type="ECO:0000256" key="2">
    <source>
        <dbReference type="SAM" id="SignalP"/>
    </source>
</evidence>
<name>A0AA39GYV0_9BILA</name>
<feature type="transmembrane region" description="Helical" evidence="1">
    <location>
        <begin position="202"/>
        <end position="227"/>
    </location>
</feature>
<keyword evidence="1" id="KW-0812">Transmembrane</keyword>
<feature type="signal peptide" evidence="2">
    <location>
        <begin position="1"/>
        <end position="21"/>
    </location>
</feature>
<keyword evidence="1" id="KW-1133">Transmembrane helix</keyword>
<dbReference type="EMBL" id="JAUCMV010000005">
    <property type="protein sequence ID" value="KAK0396098.1"/>
    <property type="molecule type" value="Genomic_DNA"/>
</dbReference>
<comment type="caution">
    <text evidence="3">The sequence shown here is derived from an EMBL/GenBank/DDBJ whole genome shotgun (WGS) entry which is preliminary data.</text>
</comment>
<keyword evidence="2" id="KW-0732">Signal</keyword>
<sequence length="245" mass="28094">MWALCLRIFGILEVLSNQTKTCEFLVAFSKDGEISVQSVRWEGSREFPSFENQSATGNQTTIKMSLNGQSAEFNTQQMWTVEEKQLNASLDLLYVRLQPTKALIEKVNPQNRTFCSSVTVPVKKAQIHRTTVKTTTAKSTRSKMARTNTRYPVRFATYKSHTRSQSNDDQHSYVDIINDKKALEEVRRSRTDEINASWTSTFLTFFGVEVLLMICFVGFGLTMFVVLQFRPRNRNADLLYTPYAP</sequence>
<dbReference type="Proteomes" id="UP001175271">
    <property type="component" value="Unassembled WGS sequence"/>
</dbReference>
<dbReference type="AlphaFoldDB" id="A0AA39GYV0"/>
<feature type="chain" id="PRO_5041236737" evidence="2">
    <location>
        <begin position="22"/>
        <end position="245"/>
    </location>
</feature>
<evidence type="ECO:0000313" key="3">
    <source>
        <dbReference type="EMBL" id="KAK0396098.1"/>
    </source>
</evidence>
<proteinExistence type="predicted"/>
<keyword evidence="1" id="KW-0472">Membrane</keyword>
<evidence type="ECO:0000256" key="1">
    <source>
        <dbReference type="SAM" id="Phobius"/>
    </source>
</evidence>
<gene>
    <name evidence="3" type="ORF">QR680_001563</name>
</gene>
<keyword evidence="4" id="KW-1185">Reference proteome</keyword>
<accession>A0AA39GYV0</accession>
<protein>
    <submittedName>
        <fullName evidence="3">Uncharacterized protein</fullName>
    </submittedName>
</protein>
<organism evidence="3 4">
    <name type="scientific">Steinernema hermaphroditum</name>
    <dbReference type="NCBI Taxonomy" id="289476"/>
    <lineage>
        <taxon>Eukaryota</taxon>
        <taxon>Metazoa</taxon>
        <taxon>Ecdysozoa</taxon>
        <taxon>Nematoda</taxon>
        <taxon>Chromadorea</taxon>
        <taxon>Rhabditida</taxon>
        <taxon>Tylenchina</taxon>
        <taxon>Panagrolaimomorpha</taxon>
        <taxon>Strongyloidoidea</taxon>
        <taxon>Steinernematidae</taxon>
        <taxon>Steinernema</taxon>
    </lineage>
</organism>